<dbReference type="PANTHER" id="PTHR24104">
    <property type="entry name" value="E3 UBIQUITIN-PROTEIN LIGASE NHLRC1-RELATED"/>
    <property type="match status" value="1"/>
</dbReference>
<dbReference type="Pfam" id="PF01436">
    <property type="entry name" value="NHL"/>
    <property type="match status" value="1"/>
</dbReference>
<name>A0A161Z9G6_9NOCA</name>
<dbReference type="EMBL" id="LWGR01000003">
    <property type="protein sequence ID" value="KZM75732.1"/>
    <property type="molecule type" value="Genomic_DNA"/>
</dbReference>
<dbReference type="InterPro" id="IPR050952">
    <property type="entry name" value="TRIM-NHL_E3_ligases"/>
</dbReference>
<dbReference type="InterPro" id="IPR001258">
    <property type="entry name" value="NHL_repeat"/>
</dbReference>
<dbReference type="Gene3D" id="2.120.10.30">
    <property type="entry name" value="TolB, C-terminal domain"/>
    <property type="match status" value="1"/>
</dbReference>
<organism evidence="2 3">
    <name type="scientific">Nocardia terpenica</name>
    <dbReference type="NCBI Taxonomy" id="455432"/>
    <lineage>
        <taxon>Bacteria</taxon>
        <taxon>Bacillati</taxon>
        <taxon>Actinomycetota</taxon>
        <taxon>Actinomycetes</taxon>
        <taxon>Mycobacteriales</taxon>
        <taxon>Nocardiaceae</taxon>
        <taxon>Nocardia</taxon>
    </lineage>
</organism>
<accession>A0A161Z9G6</accession>
<keyword evidence="3" id="KW-1185">Reference proteome</keyword>
<evidence type="ECO:0000256" key="1">
    <source>
        <dbReference type="ARBA" id="ARBA00022737"/>
    </source>
</evidence>
<dbReference type="Proteomes" id="UP000076512">
    <property type="component" value="Unassembled WGS sequence"/>
</dbReference>
<dbReference type="OrthoDB" id="9768084at2"/>
<dbReference type="CDD" id="cd05819">
    <property type="entry name" value="NHL"/>
    <property type="match status" value="1"/>
</dbReference>
<proteinExistence type="predicted"/>
<evidence type="ECO:0000313" key="3">
    <source>
        <dbReference type="Proteomes" id="UP000076512"/>
    </source>
</evidence>
<dbReference type="AlphaFoldDB" id="A0A161Z9G6"/>
<evidence type="ECO:0000313" key="2">
    <source>
        <dbReference type="EMBL" id="KZM75732.1"/>
    </source>
</evidence>
<dbReference type="RefSeq" id="WP_067583650.1">
    <property type="nucleotide sequence ID" value="NZ_JABMCZ010000001.1"/>
</dbReference>
<dbReference type="InterPro" id="IPR011042">
    <property type="entry name" value="6-blade_b-propeller_TolB-like"/>
</dbReference>
<evidence type="ECO:0008006" key="4">
    <source>
        <dbReference type="Google" id="ProtNLM"/>
    </source>
</evidence>
<dbReference type="PANTHER" id="PTHR24104:SF25">
    <property type="entry name" value="PROTEIN LIN-41"/>
    <property type="match status" value="1"/>
</dbReference>
<gene>
    <name evidence="2" type="ORF">AWN90_20560</name>
</gene>
<comment type="caution">
    <text evidence="2">The sequence shown here is derived from an EMBL/GenBank/DDBJ whole genome shotgun (WGS) entry which is preliminary data.</text>
</comment>
<dbReference type="STRING" id="455432.AWN90_20560"/>
<sequence length="266" mass="28079">MTIPTYTAFKLQIPGLGITVGVDIDDAGNTFIANRDSKQILQRSPDGVVAPLALTGLSDPYGVKVDPSGRVLVVDYGRHEVIRFTPATGKREVLPFVELRFPTDVDVDFAGRILVVDGGNRRVVRLTNDIDQETVGTGEVEGIHGIAIDSSGAAYVTQRGGGPEGLYRFADGKLPELIATNGLDGPAGVDVGSDGTIYVANGGQAQHSSTVALFNPDGTLITLVKTCEPLSSKPCVMRPLALALDQDGNITVIGYQPEAIQLIRNP</sequence>
<dbReference type="GO" id="GO:0008270">
    <property type="term" value="F:zinc ion binding"/>
    <property type="evidence" value="ECO:0007669"/>
    <property type="project" value="UniProtKB-KW"/>
</dbReference>
<reference evidence="2 3" key="1">
    <citation type="submission" date="2016-04" db="EMBL/GenBank/DDBJ databases">
        <authorList>
            <person name="Evans L.H."/>
            <person name="Alamgir A."/>
            <person name="Owens N."/>
            <person name="Weber N.D."/>
            <person name="Virtaneva K."/>
            <person name="Barbian K."/>
            <person name="Babar A."/>
            <person name="Rosenke K."/>
        </authorList>
    </citation>
    <scope>NUCLEOTIDE SEQUENCE [LARGE SCALE GENOMIC DNA]</scope>
    <source>
        <strain evidence="2 3">IFM 0406</strain>
    </source>
</reference>
<dbReference type="SUPFAM" id="SSF101898">
    <property type="entry name" value="NHL repeat"/>
    <property type="match status" value="1"/>
</dbReference>
<protein>
    <recommendedName>
        <fullName evidence="4">SMP-30/Gluconolactonase/LRE-like region domain-containing protein</fullName>
    </recommendedName>
</protein>
<keyword evidence="1" id="KW-0677">Repeat</keyword>